<proteinExistence type="predicted"/>
<accession>A0A833M7N4</accession>
<organism evidence="3 4">
    <name type="scientific">Alkaliphilus serpentinus</name>
    <dbReference type="NCBI Taxonomy" id="1482731"/>
    <lineage>
        <taxon>Bacteria</taxon>
        <taxon>Bacillati</taxon>
        <taxon>Bacillota</taxon>
        <taxon>Clostridia</taxon>
        <taxon>Peptostreptococcales</taxon>
        <taxon>Natronincolaceae</taxon>
        <taxon>Alkaliphilus</taxon>
    </lineage>
</organism>
<keyword evidence="1" id="KW-0677">Repeat</keyword>
<name>A0A833M7N4_9FIRM</name>
<evidence type="ECO:0000313" key="3">
    <source>
        <dbReference type="EMBL" id="KAB3528963.1"/>
    </source>
</evidence>
<dbReference type="Pfam" id="PF00395">
    <property type="entry name" value="SLH"/>
    <property type="match status" value="2"/>
</dbReference>
<evidence type="ECO:0000259" key="2">
    <source>
        <dbReference type="PROSITE" id="PS51272"/>
    </source>
</evidence>
<dbReference type="InterPro" id="IPR001119">
    <property type="entry name" value="SLH_dom"/>
</dbReference>
<feature type="non-terminal residue" evidence="3">
    <location>
        <position position="206"/>
    </location>
</feature>
<evidence type="ECO:0000256" key="1">
    <source>
        <dbReference type="ARBA" id="ARBA00022737"/>
    </source>
</evidence>
<dbReference type="PANTHER" id="PTHR43308">
    <property type="entry name" value="OUTER MEMBRANE PROTEIN ALPHA-RELATED"/>
    <property type="match status" value="1"/>
</dbReference>
<dbReference type="AlphaFoldDB" id="A0A833M7N4"/>
<dbReference type="InterPro" id="IPR051465">
    <property type="entry name" value="Cell_Envelope_Struct_Comp"/>
</dbReference>
<dbReference type="PANTHER" id="PTHR43308:SF5">
    <property type="entry name" value="S-LAYER PROTEIN _ PEPTIDOGLYCAN ENDO-BETA-N-ACETYLGLUCOSAMINIDASE"/>
    <property type="match status" value="1"/>
</dbReference>
<dbReference type="EMBL" id="WBZB01000038">
    <property type="protein sequence ID" value="KAB3528963.1"/>
    <property type="molecule type" value="Genomic_DNA"/>
</dbReference>
<dbReference type="RefSeq" id="WP_192929777.1">
    <property type="nucleotide sequence ID" value="NZ_WBZB01000038.1"/>
</dbReference>
<dbReference type="Proteomes" id="UP000465601">
    <property type="component" value="Unassembled WGS sequence"/>
</dbReference>
<reference evidence="3 4" key="1">
    <citation type="submission" date="2019-10" db="EMBL/GenBank/DDBJ databases">
        <title>Alkaliphilus serpentinus sp. nov. and Alkaliphilus pronyensis sp. nov., two novel anaerobic alkaliphilic species isolated from the serpentinized-hosted hydrothermal field of the Prony Bay (New Caledonia).</title>
        <authorList>
            <person name="Postec A."/>
        </authorList>
    </citation>
    <scope>NUCLEOTIDE SEQUENCE [LARGE SCALE GENOMIC DNA]</scope>
    <source>
        <strain evidence="3 4">LacT</strain>
    </source>
</reference>
<feature type="domain" description="SLH" evidence="2">
    <location>
        <begin position="153"/>
        <end position="206"/>
    </location>
</feature>
<dbReference type="PROSITE" id="PS51272">
    <property type="entry name" value="SLH"/>
    <property type="match status" value="2"/>
</dbReference>
<comment type="caution">
    <text evidence="3">The sequence shown here is derived from an EMBL/GenBank/DDBJ whole genome shotgun (WGS) entry which is preliminary data.</text>
</comment>
<feature type="domain" description="SLH" evidence="2">
    <location>
        <begin position="32"/>
        <end position="95"/>
    </location>
</feature>
<evidence type="ECO:0000313" key="4">
    <source>
        <dbReference type="Proteomes" id="UP000465601"/>
    </source>
</evidence>
<gene>
    <name evidence="3" type="ORF">F8153_10720</name>
</gene>
<keyword evidence="4" id="KW-1185">Reference proteome</keyword>
<protein>
    <submittedName>
        <fullName evidence="3">S-layer homology domain-containing protein</fullName>
    </submittedName>
</protein>
<sequence>MKKSMIILAIVLVLSTVGFAFGSIANVNIQDIVSRFSDVSENHWFAKTVATLVERGGIDGYTDGTFKPQREITQGEFIKTVVGSLHQELPLAKDGHWAMNYIRRAVELGYIEEGEYPEANLNNIINRYQMAKIIVNAAEAQGETFMENPSSYIERIKDYNSIPVGYKELVLKAYTQGLLGGYPVGEFKGTRGLTRAEAATAIVRIF</sequence>